<name>K6FRL9_9BACT</name>
<sequence>MDTYKANQTSKLNIPADVLAESANLTDVQVAELFNCSISSLRNARSLRKGPLKDLPYTKFGKSVRYCLRDILEFQRRLRVDPNAIHGE</sequence>
<dbReference type="EMBL" id="ALAO01000014">
    <property type="protein sequence ID" value="EKO41222.1"/>
    <property type="molecule type" value="Genomic_DNA"/>
</dbReference>
<gene>
    <name evidence="1" type="ORF">B193_0036</name>
</gene>
<evidence type="ECO:0000313" key="2">
    <source>
        <dbReference type="Proteomes" id="UP000006272"/>
    </source>
</evidence>
<organism evidence="1 2">
    <name type="scientific">Solidesulfovibrio magneticus str. Maddingley MBC34</name>
    <dbReference type="NCBI Taxonomy" id="1206767"/>
    <lineage>
        <taxon>Bacteria</taxon>
        <taxon>Pseudomonadati</taxon>
        <taxon>Thermodesulfobacteriota</taxon>
        <taxon>Desulfovibrionia</taxon>
        <taxon>Desulfovibrionales</taxon>
        <taxon>Desulfovibrionaceae</taxon>
        <taxon>Solidesulfovibrio</taxon>
    </lineage>
</organism>
<dbReference type="AlphaFoldDB" id="K6FRL9"/>
<evidence type="ECO:0000313" key="1">
    <source>
        <dbReference type="EMBL" id="EKO41222.1"/>
    </source>
</evidence>
<reference evidence="1 2" key="1">
    <citation type="submission" date="2012-07" db="EMBL/GenBank/DDBJ databases">
        <title>Draft genome sequence of Desulfovibrio magneticus str. Maddingley MBC34 obtained from a metagenomic sequence of a methanogenic enrichment isolated from coal-seam formation water in Victoria, Australia.</title>
        <authorList>
            <person name="Greenfield P."/>
            <person name="Hendry P."/>
            <person name="Li D."/>
            <person name="Rosewarne C.P."/>
            <person name="Tran-Dinh N."/>
            <person name="Elbourne L.D.H."/>
            <person name="Paulsen I.T."/>
            <person name="Midgley D.J."/>
        </authorList>
    </citation>
    <scope>NUCLEOTIDE SEQUENCE [LARGE SCALE GENOMIC DNA]</scope>
    <source>
        <strain evidence="2">Maddingley MBC34</strain>
    </source>
</reference>
<proteinExistence type="predicted"/>
<dbReference type="Proteomes" id="UP000006272">
    <property type="component" value="Unassembled WGS sequence"/>
</dbReference>
<comment type="caution">
    <text evidence="1">The sequence shown here is derived from an EMBL/GenBank/DDBJ whole genome shotgun (WGS) entry which is preliminary data.</text>
</comment>
<protein>
    <recommendedName>
        <fullName evidence="3">Helix-turn-helix domain-containing protein</fullName>
    </recommendedName>
</protein>
<accession>K6FRL9</accession>
<evidence type="ECO:0008006" key="3">
    <source>
        <dbReference type="Google" id="ProtNLM"/>
    </source>
</evidence>